<feature type="signal peptide" evidence="1">
    <location>
        <begin position="1"/>
        <end position="23"/>
    </location>
</feature>
<dbReference type="Pfam" id="PF08238">
    <property type="entry name" value="Sel1"/>
    <property type="match status" value="4"/>
</dbReference>
<dbReference type="RefSeq" id="WP_099641090.1">
    <property type="nucleotide sequence ID" value="NZ_NKHF01000025.1"/>
</dbReference>
<keyword evidence="1" id="KW-0732">Signal</keyword>
<sequence>MLGRISKVCVALALLGQAPFANAGLEEGIDALNAGRFEEALQEFNYLAEMNYAPGIYQLGVMYEGGYGVIKNQRKAAELYKKAVKLGEADAMFALAVMYDEGRGVKKDRSKYVELMQRAANKNMPAAQFNVALMYSNGDGVPQDYRHALNWYEKAAANNYTLAMFNLALMYFQGLGVEKNIERSYVWNTLAEFNGYAEATKSRLLDEKQLSPSQIERAKELANSIYERIQAGKYVAETRTQ</sequence>
<dbReference type="PANTHER" id="PTHR11102:SF160">
    <property type="entry name" value="ERAD-ASSOCIATED E3 UBIQUITIN-PROTEIN LIGASE COMPONENT HRD3"/>
    <property type="match status" value="1"/>
</dbReference>
<keyword evidence="2" id="KW-0808">Transferase</keyword>
<proteinExistence type="predicted"/>
<keyword evidence="3" id="KW-1185">Reference proteome</keyword>
<dbReference type="InterPro" id="IPR006597">
    <property type="entry name" value="Sel1-like"/>
</dbReference>
<dbReference type="InterPro" id="IPR011990">
    <property type="entry name" value="TPR-like_helical_dom_sf"/>
</dbReference>
<dbReference type="GO" id="GO:0016740">
    <property type="term" value="F:transferase activity"/>
    <property type="evidence" value="ECO:0007669"/>
    <property type="project" value="UniProtKB-KW"/>
</dbReference>
<name>A0A2A5JT66_PSEO7</name>
<feature type="chain" id="PRO_5012811309" evidence="1">
    <location>
        <begin position="24"/>
        <end position="241"/>
    </location>
</feature>
<comment type="caution">
    <text evidence="2">The sequence shown here is derived from an EMBL/GenBank/DDBJ whole genome shotgun (WGS) entry which is preliminary data.</text>
</comment>
<gene>
    <name evidence="2" type="ORF">CEX98_05365</name>
</gene>
<dbReference type="Gene3D" id="1.25.40.10">
    <property type="entry name" value="Tetratricopeptide repeat domain"/>
    <property type="match status" value="1"/>
</dbReference>
<reference evidence="3" key="1">
    <citation type="journal article" date="2019" name="Genome Announc.">
        <title>Draft Genome Sequence of Pseudoalteromonas piscicida Strain 36Y ROTHPW, an Hypersaline Seawater Isolate from the South Coast of Sonora, Mexico.</title>
        <authorList>
            <person name="Sanchez-Diaz R."/>
            <person name="Molina-Garza Z.J."/>
            <person name="Cruz-Suarez L.E."/>
            <person name="Selvin J."/>
            <person name="Kiran G.S."/>
            <person name="Ibarra-Gamez J.C."/>
            <person name="Gomez-Gil B."/>
            <person name="Galaviz-Silva L."/>
        </authorList>
    </citation>
    <scope>NUCLEOTIDE SEQUENCE [LARGE SCALE GENOMIC DNA]</scope>
    <source>
        <strain evidence="3">36Y_RITHPW</strain>
    </source>
</reference>
<accession>A0A2A5JT66</accession>
<evidence type="ECO:0000313" key="2">
    <source>
        <dbReference type="EMBL" id="PCK32653.1"/>
    </source>
</evidence>
<evidence type="ECO:0000313" key="3">
    <source>
        <dbReference type="Proteomes" id="UP000228621"/>
    </source>
</evidence>
<dbReference type="PANTHER" id="PTHR11102">
    <property type="entry name" value="SEL-1-LIKE PROTEIN"/>
    <property type="match status" value="1"/>
</dbReference>
<dbReference type="EMBL" id="NKHF01000025">
    <property type="protein sequence ID" value="PCK32653.1"/>
    <property type="molecule type" value="Genomic_DNA"/>
</dbReference>
<dbReference type="Proteomes" id="UP000228621">
    <property type="component" value="Unassembled WGS sequence"/>
</dbReference>
<dbReference type="SUPFAM" id="SSF81901">
    <property type="entry name" value="HCP-like"/>
    <property type="match status" value="1"/>
</dbReference>
<dbReference type="AlphaFoldDB" id="A0A2A5JT66"/>
<dbReference type="SMART" id="SM00671">
    <property type="entry name" value="SEL1"/>
    <property type="match status" value="4"/>
</dbReference>
<evidence type="ECO:0000256" key="1">
    <source>
        <dbReference type="SAM" id="SignalP"/>
    </source>
</evidence>
<protein>
    <submittedName>
        <fullName evidence="2">Protein prenylyltransferase domain-containing protein</fullName>
    </submittedName>
</protein>
<organism evidence="2 3">
    <name type="scientific">Pseudoalteromonas piscicida</name>
    <dbReference type="NCBI Taxonomy" id="43662"/>
    <lineage>
        <taxon>Bacteria</taxon>
        <taxon>Pseudomonadati</taxon>
        <taxon>Pseudomonadota</taxon>
        <taxon>Gammaproteobacteria</taxon>
        <taxon>Alteromonadales</taxon>
        <taxon>Pseudoalteromonadaceae</taxon>
        <taxon>Pseudoalteromonas</taxon>
    </lineage>
</organism>
<dbReference type="InterPro" id="IPR050767">
    <property type="entry name" value="Sel1_AlgK"/>
</dbReference>
<dbReference type="OrthoDB" id="8561742at2"/>